<evidence type="ECO:0000256" key="4">
    <source>
        <dbReference type="SAM" id="MobiDB-lite"/>
    </source>
</evidence>
<sequence length="471" mass="51119">MGRLRGRAGELRVTIHSLAVRTSRSRFRGRPPARGPNRARDALRRGQIKIASHPNPPPLELDSTDLAADEDRESFQATLRLGTLGGRIRPVKRRSSAVRARLVALCDQRCEGWICKTPLPARTVAGRTRSELPQTSIREVARRAGVSVGTVSNVLNRPDLVAEATRDRVRAAIEELGFVRNESARRLRQGRDRTAGEFGDEPRRAFGVVVEDLANPYATEVVRGAEHALNAAGHDALWLSSDRSAAKERRSLELLEEQNTAGVLIIPVGLRAADVTRLRAAGLAVVLIDHGELDACAAQVDHVAGGEIAAAHLLGLGRERILFVTGSPEPRPCVERRDGAARTVAEAGFRRPDTLVQEALSPGEGQAAAQRIVRMSPLPDGVFCANDLLAIGLVNELTRLGVRVPEDIAVVGYDDIELAASAAVPLTTIRQPRRELGWEAAELALAEMREGKAHQHRQVVLAPELRIRESA</sequence>
<protein>
    <submittedName>
        <fullName evidence="6">LacI family DNA-binding transcriptional regulator</fullName>
    </submittedName>
</protein>
<dbReference type="InterPro" id="IPR028082">
    <property type="entry name" value="Peripla_BP_I"/>
</dbReference>
<keyword evidence="3" id="KW-0804">Transcription</keyword>
<dbReference type="EMBL" id="JBHTGP010000006">
    <property type="protein sequence ID" value="MFD0685829.1"/>
    <property type="molecule type" value="Genomic_DNA"/>
</dbReference>
<feature type="domain" description="HTH lacI-type" evidence="5">
    <location>
        <begin position="135"/>
        <end position="189"/>
    </location>
</feature>
<feature type="region of interest" description="Disordered" evidence="4">
    <location>
        <begin position="23"/>
        <end position="42"/>
    </location>
</feature>
<evidence type="ECO:0000313" key="6">
    <source>
        <dbReference type="EMBL" id="MFD0685829.1"/>
    </source>
</evidence>
<evidence type="ECO:0000256" key="1">
    <source>
        <dbReference type="ARBA" id="ARBA00023015"/>
    </source>
</evidence>
<evidence type="ECO:0000313" key="7">
    <source>
        <dbReference type="Proteomes" id="UP001597063"/>
    </source>
</evidence>
<dbReference type="Pfam" id="PF00356">
    <property type="entry name" value="LacI"/>
    <property type="match status" value="1"/>
</dbReference>
<dbReference type="SMART" id="SM00354">
    <property type="entry name" value="HTH_LACI"/>
    <property type="match status" value="1"/>
</dbReference>
<comment type="caution">
    <text evidence="6">The sequence shown here is derived from an EMBL/GenBank/DDBJ whole genome shotgun (WGS) entry which is preliminary data.</text>
</comment>
<dbReference type="RefSeq" id="WP_131755250.1">
    <property type="nucleotide sequence ID" value="NZ_CAACUY010000004.1"/>
</dbReference>
<dbReference type="InterPro" id="IPR000843">
    <property type="entry name" value="HTH_LacI"/>
</dbReference>
<dbReference type="GO" id="GO:0003677">
    <property type="term" value="F:DNA binding"/>
    <property type="evidence" value="ECO:0007669"/>
    <property type="project" value="UniProtKB-KW"/>
</dbReference>
<keyword evidence="2 6" id="KW-0238">DNA-binding</keyword>
<evidence type="ECO:0000259" key="5">
    <source>
        <dbReference type="PROSITE" id="PS50932"/>
    </source>
</evidence>
<organism evidence="6 7">
    <name type="scientific">Actinomadura fibrosa</name>
    <dbReference type="NCBI Taxonomy" id="111802"/>
    <lineage>
        <taxon>Bacteria</taxon>
        <taxon>Bacillati</taxon>
        <taxon>Actinomycetota</taxon>
        <taxon>Actinomycetes</taxon>
        <taxon>Streptosporangiales</taxon>
        <taxon>Thermomonosporaceae</taxon>
        <taxon>Actinomadura</taxon>
    </lineage>
</organism>
<dbReference type="SUPFAM" id="SSF53822">
    <property type="entry name" value="Periplasmic binding protein-like I"/>
    <property type="match status" value="1"/>
</dbReference>
<evidence type="ECO:0000256" key="2">
    <source>
        <dbReference type="ARBA" id="ARBA00023125"/>
    </source>
</evidence>
<dbReference type="InterPro" id="IPR010982">
    <property type="entry name" value="Lambda_DNA-bd_dom_sf"/>
</dbReference>
<reference evidence="7" key="1">
    <citation type="journal article" date="2019" name="Int. J. Syst. Evol. Microbiol.">
        <title>The Global Catalogue of Microorganisms (GCM) 10K type strain sequencing project: providing services to taxonomists for standard genome sequencing and annotation.</title>
        <authorList>
            <consortium name="The Broad Institute Genomics Platform"/>
            <consortium name="The Broad Institute Genome Sequencing Center for Infectious Disease"/>
            <person name="Wu L."/>
            <person name="Ma J."/>
        </authorList>
    </citation>
    <scope>NUCLEOTIDE SEQUENCE [LARGE SCALE GENOMIC DNA]</scope>
    <source>
        <strain evidence="7">JCM 9371</strain>
    </source>
</reference>
<keyword evidence="7" id="KW-1185">Reference proteome</keyword>
<keyword evidence="1" id="KW-0805">Transcription regulation</keyword>
<gene>
    <name evidence="6" type="ORF">ACFQZM_15090</name>
</gene>
<proteinExistence type="predicted"/>
<dbReference type="PANTHER" id="PTHR30146">
    <property type="entry name" value="LACI-RELATED TRANSCRIPTIONAL REPRESSOR"/>
    <property type="match status" value="1"/>
</dbReference>
<dbReference type="SUPFAM" id="SSF47413">
    <property type="entry name" value="lambda repressor-like DNA-binding domains"/>
    <property type="match status" value="1"/>
</dbReference>
<dbReference type="Pfam" id="PF13377">
    <property type="entry name" value="Peripla_BP_3"/>
    <property type="match status" value="1"/>
</dbReference>
<accession>A0ABW2XII8</accession>
<dbReference type="InterPro" id="IPR046335">
    <property type="entry name" value="LacI/GalR-like_sensor"/>
</dbReference>
<dbReference type="PROSITE" id="PS50932">
    <property type="entry name" value="HTH_LACI_2"/>
    <property type="match status" value="1"/>
</dbReference>
<dbReference type="PANTHER" id="PTHR30146:SF109">
    <property type="entry name" value="HTH-TYPE TRANSCRIPTIONAL REGULATOR GALS"/>
    <property type="match status" value="1"/>
</dbReference>
<name>A0ABW2XII8_9ACTN</name>
<dbReference type="CDD" id="cd01392">
    <property type="entry name" value="HTH_LacI"/>
    <property type="match status" value="1"/>
</dbReference>
<dbReference type="PROSITE" id="PS00356">
    <property type="entry name" value="HTH_LACI_1"/>
    <property type="match status" value="1"/>
</dbReference>
<evidence type="ECO:0000256" key="3">
    <source>
        <dbReference type="ARBA" id="ARBA00023163"/>
    </source>
</evidence>
<dbReference type="Proteomes" id="UP001597063">
    <property type="component" value="Unassembled WGS sequence"/>
</dbReference>
<dbReference type="Gene3D" id="1.10.260.40">
    <property type="entry name" value="lambda repressor-like DNA-binding domains"/>
    <property type="match status" value="1"/>
</dbReference>
<dbReference type="Gene3D" id="3.40.50.2300">
    <property type="match status" value="2"/>
</dbReference>